<gene>
    <name evidence="2" type="ORF">EVAR_25142_1</name>
</gene>
<protein>
    <submittedName>
        <fullName evidence="2">Uncharacterized protein</fullName>
    </submittedName>
</protein>
<dbReference type="AlphaFoldDB" id="A0A4C1XJP1"/>
<evidence type="ECO:0000256" key="1">
    <source>
        <dbReference type="SAM" id="MobiDB-lite"/>
    </source>
</evidence>
<reference evidence="2 3" key="1">
    <citation type="journal article" date="2019" name="Commun. Biol.">
        <title>The bagworm genome reveals a unique fibroin gene that provides high tensile strength.</title>
        <authorList>
            <person name="Kono N."/>
            <person name="Nakamura H."/>
            <person name="Ohtoshi R."/>
            <person name="Tomita M."/>
            <person name="Numata K."/>
            <person name="Arakawa K."/>
        </authorList>
    </citation>
    <scope>NUCLEOTIDE SEQUENCE [LARGE SCALE GENOMIC DNA]</scope>
</reference>
<accession>A0A4C1XJP1</accession>
<name>A0A4C1XJP1_EUMVA</name>
<dbReference type="Proteomes" id="UP000299102">
    <property type="component" value="Unassembled WGS sequence"/>
</dbReference>
<evidence type="ECO:0000313" key="2">
    <source>
        <dbReference type="EMBL" id="GBP63991.1"/>
    </source>
</evidence>
<proteinExistence type="predicted"/>
<sequence length="91" mass="10108">MTLAGKDKDKQRAMKKKRAKQTNKQLKGHCYSTIYNVKLGGKMEVSRRLVKRAAPTAGVIDRINYHFLSSAQLSDRSALLIENLYGALAAA</sequence>
<comment type="caution">
    <text evidence="2">The sequence shown here is derived from an EMBL/GenBank/DDBJ whole genome shotgun (WGS) entry which is preliminary data.</text>
</comment>
<dbReference type="EMBL" id="BGZK01000884">
    <property type="protein sequence ID" value="GBP63991.1"/>
    <property type="molecule type" value="Genomic_DNA"/>
</dbReference>
<feature type="region of interest" description="Disordered" evidence="1">
    <location>
        <begin position="1"/>
        <end position="25"/>
    </location>
</feature>
<evidence type="ECO:0000313" key="3">
    <source>
        <dbReference type="Proteomes" id="UP000299102"/>
    </source>
</evidence>
<organism evidence="2 3">
    <name type="scientific">Eumeta variegata</name>
    <name type="common">Bagworm moth</name>
    <name type="synonym">Eumeta japonica</name>
    <dbReference type="NCBI Taxonomy" id="151549"/>
    <lineage>
        <taxon>Eukaryota</taxon>
        <taxon>Metazoa</taxon>
        <taxon>Ecdysozoa</taxon>
        <taxon>Arthropoda</taxon>
        <taxon>Hexapoda</taxon>
        <taxon>Insecta</taxon>
        <taxon>Pterygota</taxon>
        <taxon>Neoptera</taxon>
        <taxon>Endopterygota</taxon>
        <taxon>Lepidoptera</taxon>
        <taxon>Glossata</taxon>
        <taxon>Ditrysia</taxon>
        <taxon>Tineoidea</taxon>
        <taxon>Psychidae</taxon>
        <taxon>Oiketicinae</taxon>
        <taxon>Eumeta</taxon>
    </lineage>
</organism>
<keyword evidence="3" id="KW-1185">Reference proteome</keyword>
<feature type="compositionally biased region" description="Basic and acidic residues" evidence="1">
    <location>
        <begin position="1"/>
        <end position="12"/>
    </location>
</feature>